<sequence>MILRMSDEDRADMLKRMELDLPPTRPHRKKNALADSEDFKARLEKTVMARVYAPVDKP</sequence>
<reference evidence="1" key="1">
    <citation type="journal article" date="2015" name="Nature">
        <title>Complex archaea that bridge the gap between prokaryotes and eukaryotes.</title>
        <authorList>
            <person name="Spang A."/>
            <person name="Saw J.H."/>
            <person name="Jorgensen S.L."/>
            <person name="Zaremba-Niedzwiedzka K."/>
            <person name="Martijn J."/>
            <person name="Lind A.E."/>
            <person name="van Eijk R."/>
            <person name="Schleper C."/>
            <person name="Guy L."/>
            <person name="Ettema T.J."/>
        </authorList>
    </citation>
    <scope>NUCLEOTIDE SEQUENCE</scope>
</reference>
<gene>
    <name evidence="1" type="ORF">LCGC14_0354770</name>
</gene>
<organism evidence="1">
    <name type="scientific">marine sediment metagenome</name>
    <dbReference type="NCBI Taxonomy" id="412755"/>
    <lineage>
        <taxon>unclassified sequences</taxon>
        <taxon>metagenomes</taxon>
        <taxon>ecological metagenomes</taxon>
    </lineage>
</organism>
<dbReference type="AlphaFoldDB" id="A0A0F9TSH9"/>
<name>A0A0F9TSH9_9ZZZZ</name>
<dbReference type="EMBL" id="LAZR01000271">
    <property type="protein sequence ID" value="KKN77912.1"/>
    <property type="molecule type" value="Genomic_DNA"/>
</dbReference>
<accession>A0A0F9TSH9</accession>
<evidence type="ECO:0000313" key="1">
    <source>
        <dbReference type="EMBL" id="KKN77912.1"/>
    </source>
</evidence>
<comment type="caution">
    <text evidence="1">The sequence shown here is derived from an EMBL/GenBank/DDBJ whole genome shotgun (WGS) entry which is preliminary data.</text>
</comment>
<protein>
    <submittedName>
        <fullName evidence="1">Uncharacterized protein</fullName>
    </submittedName>
</protein>
<proteinExistence type="predicted"/>